<sequence>MDALDLQPALIEAALKEQAARKLGDYHAEILRRARFAMELQGNHERQRAVLLVLAADPLSFINDWVWTYDPRNISRNLPPVVPFVLRPTQERLVLWLQERESTQTHGLVEKSRDEGMSYVVLAYFLHRWLFTPGFAAGVGSRKEEYVDRKGDPKSLFWKFRDMISHLPGWMMPAGFSPKLHDNHMRILNPVNGASLTGEAGDNIGRGGRTTMYLLDEWAFVDNPESVNAAISQNTNVVIKGSTPNGVGNVFYTERFSGRFSVFTMRWQDNPDKNFTLDVGGQLAFPWYEKQKANLDALILAQEVDIDYTASVAGVVIPAKWVEAAFRLVLPRGTDGAAGVDVADDGADKSAYAARQGPVVLPSLRQFKGLHRASDLIETGQADGITELNYDKLGVGASLTATLAKVEGLPFTVRGIANSHKPSSTVYPDAQARAEERFANLAAELWWRLRLRFKTTFERETLVKYHPDEECISLAELRGHPLESAVRAQLSQATYEKAGVADKIRVNKKGNGSASPDLAEVIMYAFAPAAPAPAEVYDPGTVSMGFGEAGSTY</sequence>
<dbReference type="Gene3D" id="3.40.50.300">
    <property type="entry name" value="P-loop containing nucleotide triphosphate hydrolases"/>
    <property type="match status" value="1"/>
</dbReference>
<dbReference type="Proteomes" id="UP000552709">
    <property type="component" value="Unassembled WGS sequence"/>
</dbReference>
<dbReference type="EMBL" id="JACHFL010000008">
    <property type="protein sequence ID" value="MBB5364013.1"/>
    <property type="molecule type" value="Genomic_DNA"/>
</dbReference>
<protein>
    <recommendedName>
        <fullName evidence="3">Terminase</fullName>
    </recommendedName>
</protein>
<reference evidence="1 2" key="1">
    <citation type="submission" date="2020-08" db="EMBL/GenBank/DDBJ databases">
        <title>Genomic Encyclopedia of Type Strains, Phase IV (KMG-IV): sequencing the most valuable type-strain genomes for metagenomic binning, comparative biology and taxonomic classification.</title>
        <authorList>
            <person name="Goeker M."/>
        </authorList>
    </citation>
    <scope>NUCLEOTIDE SEQUENCE [LARGE SCALE GENOMIC DNA]</scope>
    <source>
        <strain evidence="1 2">DSM 27939</strain>
    </source>
</reference>
<evidence type="ECO:0000313" key="1">
    <source>
        <dbReference type="EMBL" id="MBB5364013.1"/>
    </source>
</evidence>
<comment type="caution">
    <text evidence="1">The sequence shown here is derived from an EMBL/GenBank/DDBJ whole genome shotgun (WGS) entry which is preliminary data.</text>
</comment>
<gene>
    <name evidence="1" type="ORF">HNQ08_003120</name>
</gene>
<evidence type="ECO:0008006" key="3">
    <source>
        <dbReference type="Google" id="ProtNLM"/>
    </source>
</evidence>
<dbReference type="RefSeq" id="WP_184133793.1">
    <property type="nucleotide sequence ID" value="NZ_JACHFL010000008.1"/>
</dbReference>
<dbReference type="InterPro" id="IPR027417">
    <property type="entry name" value="P-loop_NTPase"/>
</dbReference>
<name>A0A7W8JWB2_9DEIO</name>
<evidence type="ECO:0000313" key="2">
    <source>
        <dbReference type="Proteomes" id="UP000552709"/>
    </source>
</evidence>
<dbReference type="Gene3D" id="3.30.420.240">
    <property type="match status" value="1"/>
</dbReference>
<proteinExistence type="predicted"/>
<organism evidence="1 2">
    <name type="scientific">Deinococcus humi</name>
    <dbReference type="NCBI Taxonomy" id="662880"/>
    <lineage>
        <taxon>Bacteria</taxon>
        <taxon>Thermotogati</taxon>
        <taxon>Deinococcota</taxon>
        <taxon>Deinococci</taxon>
        <taxon>Deinococcales</taxon>
        <taxon>Deinococcaceae</taxon>
        <taxon>Deinococcus</taxon>
    </lineage>
</organism>
<dbReference type="AlphaFoldDB" id="A0A7W8JWB2"/>
<accession>A0A7W8JWB2</accession>
<keyword evidence="2" id="KW-1185">Reference proteome</keyword>